<evidence type="ECO:0000256" key="6">
    <source>
        <dbReference type="ARBA" id="ARBA00022692"/>
    </source>
</evidence>
<dbReference type="Proteomes" id="UP000237194">
    <property type="component" value="Unassembled WGS sequence"/>
</dbReference>
<dbReference type="InterPro" id="IPR000515">
    <property type="entry name" value="MetI-like"/>
</dbReference>
<evidence type="ECO:0000256" key="4">
    <source>
        <dbReference type="ARBA" id="ARBA00022475"/>
    </source>
</evidence>
<feature type="transmembrane region" description="Helical" evidence="10">
    <location>
        <begin position="52"/>
        <end position="72"/>
    </location>
</feature>
<comment type="caution">
    <text evidence="12">The sequence shown here is derived from an EMBL/GenBank/DDBJ whole genome shotgun (WGS) entry which is preliminary data.</text>
</comment>
<keyword evidence="4" id="KW-1003">Cell membrane</keyword>
<keyword evidence="3 10" id="KW-0813">Transport</keyword>
<dbReference type="InterPro" id="IPR051613">
    <property type="entry name" value="ABC_transp_permease_HisMQ"/>
</dbReference>
<evidence type="ECO:0000256" key="10">
    <source>
        <dbReference type="RuleBase" id="RU363032"/>
    </source>
</evidence>
<dbReference type="AlphaFoldDB" id="A0A2S3WCY1"/>
<dbReference type="GO" id="GO:0022857">
    <property type="term" value="F:transmembrane transporter activity"/>
    <property type="evidence" value="ECO:0007669"/>
    <property type="project" value="InterPro"/>
</dbReference>
<dbReference type="EMBL" id="MIND01000018">
    <property type="protein sequence ID" value="POF88806.1"/>
    <property type="molecule type" value="Genomic_DNA"/>
</dbReference>
<reference evidence="12 13" key="1">
    <citation type="submission" date="2016-08" db="EMBL/GenBank/DDBJ databases">
        <authorList>
            <person name="Seilhamer J.J."/>
        </authorList>
    </citation>
    <scope>NUCLEOTIDE SEQUENCE [LARGE SCALE GENOMIC DNA]</scope>
    <source>
        <strain evidence="12 13">KT-27</strain>
    </source>
</reference>
<accession>A0A2S3WCY1</accession>
<feature type="transmembrane region" description="Helical" evidence="10">
    <location>
        <begin position="195"/>
        <end position="219"/>
    </location>
</feature>
<comment type="subcellular location">
    <subcellularLocation>
        <location evidence="1">Cell inner membrane</location>
        <topology evidence="1">Multi-pass membrane protein</topology>
    </subcellularLocation>
    <subcellularLocation>
        <location evidence="10">Cell membrane</location>
        <topology evidence="10">Multi-pass membrane protein</topology>
    </subcellularLocation>
</comment>
<keyword evidence="8 10" id="KW-1133">Transmembrane helix</keyword>
<dbReference type="PROSITE" id="PS50928">
    <property type="entry name" value="ABC_TM1"/>
    <property type="match status" value="1"/>
</dbReference>
<evidence type="ECO:0000256" key="8">
    <source>
        <dbReference type="ARBA" id="ARBA00022989"/>
    </source>
</evidence>
<dbReference type="NCBIfam" id="TIGR01726">
    <property type="entry name" value="HEQRo_perm_3TM"/>
    <property type="match status" value="1"/>
</dbReference>
<evidence type="ECO:0000313" key="13">
    <source>
        <dbReference type="Proteomes" id="UP000237194"/>
    </source>
</evidence>
<comment type="similarity">
    <text evidence="2">Belongs to the binding-protein-dependent transport system permease family. HisMQ subfamily.</text>
</comment>
<dbReference type="InterPro" id="IPR010065">
    <property type="entry name" value="AA_ABC_transptr_permease_3TM"/>
</dbReference>
<dbReference type="Gene3D" id="1.10.3720.10">
    <property type="entry name" value="MetI-like"/>
    <property type="match status" value="1"/>
</dbReference>
<dbReference type="PANTHER" id="PTHR30133">
    <property type="entry name" value="CATIONIC AMINO ACID TRANSPORTER, MEMBRANE COMPONENT"/>
    <property type="match status" value="1"/>
</dbReference>
<dbReference type="PANTHER" id="PTHR30133:SF2">
    <property type="entry name" value="ARGININE ABC TRANSPORTER PERMEASE PROTEIN ARTQ"/>
    <property type="match status" value="1"/>
</dbReference>
<dbReference type="InterPro" id="IPR035906">
    <property type="entry name" value="MetI-like_sf"/>
</dbReference>
<evidence type="ECO:0000256" key="7">
    <source>
        <dbReference type="ARBA" id="ARBA00022970"/>
    </source>
</evidence>
<feature type="domain" description="ABC transmembrane type-1" evidence="11">
    <location>
        <begin position="16"/>
        <end position="217"/>
    </location>
</feature>
<reference evidence="12 13" key="2">
    <citation type="submission" date="2018-03" db="EMBL/GenBank/DDBJ databases">
        <title>Draft genome of Pseudomonas putida strain KT-27.</title>
        <authorList>
            <person name="Yoshizawa S."/>
            <person name="Khan N.H."/>
            <person name="Nishimura M."/>
            <person name="Chiura H.X."/>
            <person name="Ogura Y."/>
            <person name="Hayashi T."/>
            <person name="Kogure K."/>
        </authorList>
    </citation>
    <scope>NUCLEOTIDE SEQUENCE [LARGE SCALE GENOMIC DNA]</scope>
    <source>
        <strain evidence="12 13">KT-27</strain>
    </source>
</reference>
<keyword evidence="9 10" id="KW-0472">Membrane</keyword>
<evidence type="ECO:0000256" key="3">
    <source>
        <dbReference type="ARBA" id="ARBA00022448"/>
    </source>
</evidence>
<evidence type="ECO:0000313" key="12">
    <source>
        <dbReference type="EMBL" id="POF88806.1"/>
    </source>
</evidence>
<dbReference type="GO" id="GO:0006865">
    <property type="term" value="P:amino acid transport"/>
    <property type="evidence" value="ECO:0007669"/>
    <property type="project" value="UniProtKB-KW"/>
</dbReference>
<gene>
    <name evidence="12" type="ORF">BGP80_12845</name>
</gene>
<feature type="transmembrane region" description="Helical" evidence="10">
    <location>
        <begin position="12"/>
        <end position="40"/>
    </location>
</feature>
<dbReference type="SUPFAM" id="SSF161098">
    <property type="entry name" value="MetI-like"/>
    <property type="match status" value="1"/>
</dbReference>
<keyword evidence="5" id="KW-0997">Cell inner membrane</keyword>
<name>A0A2S3WCY1_PSEPU</name>
<dbReference type="CDD" id="cd06261">
    <property type="entry name" value="TM_PBP2"/>
    <property type="match status" value="1"/>
</dbReference>
<keyword evidence="6 10" id="KW-0812">Transmembrane</keyword>
<evidence type="ECO:0000256" key="2">
    <source>
        <dbReference type="ARBA" id="ARBA00010072"/>
    </source>
</evidence>
<protein>
    <submittedName>
        <fullName evidence="12">ABC transporter permease</fullName>
    </submittedName>
</protein>
<evidence type="ECO:0000256" key="1">
    <source>
        <dbReference type="ARBA" id="ARBA00004429"/>
    </source>
</evidence>
<dbReference type="GO" id="GO:0043190">
    <property type="term" value="C:ATP-binding cassette (ABC) transporter complex"/>
    <property type="evidence" value="ECO:0007669"/>
    <property type="project" value="InterPro"/>
</dbReference>
<feature type="transmembrane region" description="Helical" evidence="10">
    <location>
        <begin position="92"/>
        <end position="111"/>
    </location>
</feature>
<evidence type="ECO:0000259" key="11">
    <source>
        <dbReference type="PROSITE" id="PS50928"/>
    </source>
</evidence>
<proteinExistence type="inferred from homology"/>
<evidence type="ECO:0000256" key="9">
    <source>
        <dbReference type="ARBA" id="ARBA00023136"/>
    </source>
</evidence>
<organism evidence="12 13">
    <name type="scientific">Pseudomonas putida</name>
    <name type="common">Arthrobacter siderocapsulatus</name>
    <dbReference type="NCBI Taxonomy" id="303"/>
    <lineage>
        <taxon>Bacteria</taxon>
        <taxon>Pseudomonadati</taxon>
        <taxon>Pseudomonadota</taxon>
        <taxon>Gammaproteobacteria</taxon>
        <taxon>Pseudomonadales</taxon>
        <taxon>Pseudomonadaceae</taxon>
        <taxon>Pseudomonas</taxon>
    </lineage>
</organism>
<keyword evidence="7" id="KW-0029">Amino-acid transport</keyword>
<evidence type="ECO:0000256" key="5">
    <source>
        <dbReference type="ARBA" id="ARBA00022519"/>
    </source>
</evidence>
<sequence>MSFGNQGWAADMLLAALMTCAISVCGFLCGSVIGCLGCWAKLSRSYPLRWMADVYTTVLRGVPDLLVIYLFYFGSSMVLTELAQSLGFKGFMGLPGFLVGVVAISVISGAYQLEVLRGAVNSVAVGSIEAGRSLGLGKFQLFSLIIAPQALRLALPGLGNVWLLVLKDSALISVVGLIELMRQSQIGAGATHQPFLFYCTAAALYFVISAFSSHLIARLEHKLNKPMRRA</sequence>
<dbReference type="Pfam" id="PF00528">
    <property type="entry name" value="BPD_transp_1"/>
    <property type="match status" value="1"/>
</dbReference>